<evidence type="ECO:0000259" key="3">
    <source>
        <dbReference type="Pfam" id="PF02230"/>
    </source>
</evidence>
<protein>
    <recommendedName>
        <fullName evidence="3">Phospholipase/carboxylesterase/thioesterase domain-containing protein</fullName>
    </recommendedName>
</protein>
<dbReference type="PANTHER" id="PTHR43037">
    <property type="entry name" value="UNNAMED PRODUCT-RELATED"/>
    <property type="match status" value="1"/>
</dbReference>
<dbReference type="Pfam" id="PF02230">
    <property type="entry name" value="Abhydrolase_2"/>
    <property type="match status" value="1"/>
</dbReference>
<dbReference type="EMBL" id="CADIKW010000018">
    <property type="protein sequence ID" value="CAB3919179.1"/>
    <property type="molecule type" value="Genomic_DNA"/>
</dbReference>
<accession>A0A6S7EMR2</accession>
<dbReference type="GO" id="GO:0016787">
    <property type="term" value="F:hydrolase activity"/>
    <property type="evidence" value="ECO:0007669"/>
    <property type="project" value="InterPro"/>
</dbReference>
<keyword evidence="5" id="KW-1185">Reference proteome</keyword>
<proteinExistence type="predicted"/>
<evidence type="ECO:0000256" key="1">
    <source>
        <dbReference type="ARBA" id="ARBA00022729"/>
    </source>
</evidence>
<sequence length="320" mass="33727">MPSSRIQAWRPAQARRPVAPAAPLATPGRQGVIISTGIAGIAARAVLAAILSLTIGRACAAQGGVQASSVSYAPTAAQLQTVETLKQAPIDAFAPAEFARAGKAPLPYRLVSPVAPESGKKYPLVVIFHSSGGVGTDNLLPLNAFTRAFGSAESRRDFPAYVLVPQTPGRTANYEKDRHGVRVSQAGADLPDVMRLVEDIARHHPVDAKRIYAVGFSMGASAALDAAVASPGRFAAIVAMSGVPPERSLAKPLAGVPTLLVHGTADQENPYEGSRIWAEALAAAGGHPIFVTYQGMDHRIAPELLTARPWREWMFQQKLP</sequence>
<dbReference type="Proteomes" id="UP000494272">
    <property type="component" value="Unassembled WGS sequence"/>
</dbReference>
<evidence type="ECO:0000313" key="5">
    <source>
        <dbReference type="Proteomes" id="UP000494272"/>
    </source>
</evidence>
<dbReference type="InterPro" id="IPR050955">
    <property type="entry name" value="Plant_Biomass_Hydrol_Est"/>
</dbReference>
<dbReference type="PANTHER" id="PTHR43037:SF1">
    <property type="entry name" value="BLL1128 PROTEIN"/>
    <property type="match status" value="1"/>
</dbReference>
<keyword evidence="1" id="KW-0732">Signal</keyword>
<dbReference type="InterPro" id="IPR029058">
    <property type="entry name" value="AB_hydrolase_fold"/>
</dbReference>
<feature type="domain" description="Phospholipase/carboxylesterase/thioesterase" evidence="3">
    <location>
        <begin position="203"/>
        <end position="305"/>
    </location>
</feature>
<evidence type="ECO:0000313" key="4">
    <source>
        <dbReference type="EMBL" id="CAB3919179.1"/>
    </source>
</evidence>
<feature type="region of interest" description="Disordered" evidence="2">
    <location>
        <begin position="1"/>
        <end position="22"/>
    </location>
</feature>
<feature type="compositionally biased region" description="Low complexity" evidence="2">
    <location>
        <begin position="8"/>
        <end position="22"/>
    </location>
</feature>
<dbReference type="Gene3D" id="3.40.50.1820">
    <property type="entry name" value="alpha/beta hydrolase"/>
    <property type="match status" value="1"/>
</dbReference>
<dbReference type="InterPro" id="IPR003140">
    <property type="entry name" value="PLipase/COase/thioEstase"/>
</dbReference>
<dbReference type="SUPFAM" id="SSF53474">
    <property type="entry name" value="alpha/beta-Hydrolases"/>
    <property type="match status" value="1"/>
</dbReference>
<reference evidence="4 5" key="1">
    <citation type="submission" date="2020-04" db="EMBL/GenBank/DDBJ databases">
        <authorList>
            <person name="De Canck E."/>
        </authorList>
    </citation>
    <scope>NUCLEOTIDE SEQUENCE [LARGE SCALE GENOMIC DNA]</scope>
    <source>
        <strain evidence="4 5">LMG 26841</strain>
    </source>
</reference>
<name>A0A6S7EMR2_9BURK</name>
<evidence type="ECO:0000256" key="2">
    <source>
        <dbReference type="SAM" id="MobiDB-lite"/>
    </source>
</evidence>
<organism evidence="4 5">
    <name type="scientific">Achromobacter dolens</name>
    <dbReference type="NCBI Taxonomy" id="1287738"/>
    <lineage>
        <taxon>Bacteria</taxon>
        <taxon>Pseudomonadati</taxon>
        <taxon>Pseudomonadota</taxon>
        <taxon>Betaproteobacteria</taxon>
        <taxon>Burkholderiales</taxon>
        <taxon>Alcaligenaceae</taxon>
        <taxon>Achromobacter</taxon>
    </lineage>
</organism>
<dbReference type="AlphaFoldDB" id="A0A6S7EMR2"/>
<gene>
    <name evidence="4" type="ORF">LMG26841_05441</name>
</gene>